<dbReference type="PANTHER" id="PTHR16301:SF20">
    <property type="entry name" value="IMPACT FAMILY MEMBER YIGZ"/>
    <property type="match status" value="1"/>
</dbReference>
<dbReference type="InterPro" id="IPR036956">
    <property type="entry name" value="Impact_N_sf"/>
</dbReference>
<dbReference type="PANTHER" id="PTHR16301">
    <property type="entry name" value="IMPACT-RELATED"/>
    <property type="match status" value="1"/>
</dbReference>
<dbReference type="PROSITE" id="PS00910">
    <property type="entry name" value="UPF0029"/>
    <property type="match status" value="1"/>
</dbReference>
<dbReference type="SUPFAM" id="SSF54980">
    <property type="entry name" value="EF-G C-terminal domain-like"/>
    <property type="match status" value="1"/>
</dbReference>
<dbReference type="InterPro" id="IPR023582">
    <property type="entry name" value="Impact"/>
</dbReference>
<dbReference type="Proteomes" id="UP000045039">
    <property type="component" value="Unassembled WGS sequence"/>
</dbReference>
<dbReference type="GO" id="GO:0032561">
    <property type="term" value="F:guanyl ribonucleotide binding"/>
    <property type="evidence" value="ECO:0007669"/>
    <property type="project" value="UniProtKB-ARBA"/>
</dbReference>
<dbReference type="eggNOG" id="COG1739">
    <property type="taxonomic scope" value="Bacteria"/>
</dbReference>
<dbReference type="GO" id="GO:0017111">
    <property type="term" value="F:ribonucleoside triphosphate phosphatase activity"/>
    <property type="evidence" value="ECO:0007669"/>
    <property type="project" value="UniProtKB-ARBA"/>
</dbReference>
<sequence>MPSTLQGLAEYREEIRKSRFHTIAAPVADEDEAQAFIAAHRDASAGHNCWAWKCGAQYRFSDDGEPGGSAGRPILAAIEGQDMDCVAVLVSRWFGGIKLGTGGLARAYGGGAAKCLQQAPRSELVERCRVRFACAFADHALLKARSLALGASVAAEDYGADGVVLTLELPVARFEALQALLVDLSRGQVRLQRLDA</sequence>
<dbReference type="RefSeq" id="WP_003117224.1">
    <property type="nucleotide sequence ID" value="NZ_AP031604.1"/>
</dbReference>
<evidence type="ECO:0000259" key="2">
    <source>
        <dbReference type="Pfam" id="PF01205"/>
    </source>
</evidence>
<comment type="caution">
    <text evidence="4">The sequence shown here is derived from an EMBL/GenBank/DDBJ whole genome shotgun (WGS) entry which is preliminary data.</text>
</comment>
<dbReference type="InterPro" id="IPR001498">
    <property type="entry name" value="Impact_N"/>
</dbReference>
<dbReference type="Pfam" id="PF01205">
    <property type="entry name" value="Impact_N"/>
    <property type="match status" value="1"/>
</dbReference>
<feature type="domain" description="Impact N-terminal" evidence="2">
    <location>
        <begin position="16"/>
        <end position="116"/>
    </location>
</feature>
<dbReference type="InterPro" id="IPR020568">
    <property type="entry name" value="Ribosomal_Su5_D2-typ_SF"/>
</dbReference>
<dbReference type="AlphaFoldDB" id="A0A072ZHC0"/>
<dbReference type="InterPro" id="IPR020569">
    <property type="entry name" value="UPF0029_Impact_CS"/>
</dbReference>
<dbReference type="GO" id="GO:0005737">
    <property type="term" value="C:cytoplasm"/>
    <property type="evidence" value="ECO:0007669"/>
    <property type="project" value="TreeGrafter"/>
</dbReference>
<dbReference type="Gene3D" id="3.30.230.30">
    <property type="entry name" value="Impact, N-terminal domain"/>
    <property type="match status" value="1"/>
</dbReference>
<name>A0A072ZHC0_PSEAI</name>
<dbReference type="EMBL" id="CVVU01000255">
    <property type="protein sequence ID" value="CRP92932.1"/>
    <property type="molecule type" value="Genomic_DNA"/>
</dbReference>
<dbReference type="GO" id="GO:0043168">
    <property type="term" value="F:anion binding"/>
    <property type="evidence" value="ECO:0007669"/>
    <property type="project" value="UniProtKB-ARBA"/>
</dbReference>
<protein>
    <submittedName>
        <fullName evidence="4">IMPACT family member YigZ</fullName>
    </submittedName>
</protein>
<dbReference type="InterPro" id="IPR035647">
    <property type="entry name" value="EFG_III/V"/>
</dbReference>
<evidence type="ECO:0000259" key="3">
    <source>
        <dbReference type="Pfam" id="PF09186"/>
    </source>
</evidence>
<dbReference type="InterPro" id="IPR015269">
    <property type="entry name" value="UPF0029_Impact_C"/>
</dbReference>
<gene>
    <name evidence="4" type="primary">yigZ</name>
    <name evidence="4" type="ORF">PAERUG_P19_London_7_VIM_2_05_10_06044</name>
</gene>
<evidence type="ECO:0000313" key="4">
    <source>
        <dbReference type="EMBL" id="CRP92932.1"/>
    </source>
</evidence>
<dbReference type="SUPFAM" id="SSF54211">
    <property type="entry name" value="Ribosomal protein S5 domain 2-like"/>
    <property type="match status" value="1"/>
</dbReference>
<feature type="domain" description="UPF0029" evidence="3">
    <location>
        <begin position="133"/>
        <end position="188"/>
    </location>
</feature>
<evidence type="ECO:0000256" key="1">
    <source>
        <dbReference type="ARBA" id="ARBA00007665"/>
    </source>
</evidence>
<dbReference type="Gene3D" id="3.30.70.240">
    <property type="match status" value="1"/>
</dbReference>
<reference evidence="5" key="1">
    <citation type="submission" date="2015-06" db="EMBL/GenBank/DDBJ databases">
        <authorList>
            <person name="Radhakrishnan Rajesh"/>
            <person name="Underwood Anthony"/>
            <person name="Al-Shahib Ali"/>
        </authorList>
    </citation>
    <scope>NUCLEOTIDE SEQUENCE [LARGE SCALE GENOMIC DNA]</scope>
    <source>
        <strain evidence="5">P19_London_7_VIM_2_05_10</strain>
    </source>
</reference>
<dbReference type="GO" id="GO:0006446">
    <property type="term" value="P:regulation of translational initiation"/>
    <property type="evidence" value="ECO:0007669"/>
    <property type="project" value="TreeGrafter"/>
</dbReference>
<dbReference type="Pfam" id="PF09186">
    <property type="entry name" value="DUF1949"/>
    <property type="match status" value="1"/>
</dbReference>
<organism evidence="4 5">
    <name type="scientific">Pseudomonas aeruginosa</name>
    <dbReference type="NCBI Taxonomy" id="287"/>
    <lineage>
        <taxon>Bacteria</taxon>
        <taxon>Pseudomonadati</taxon>
        <taxon>Pseudomonadota</taxon>
        <taxon>Gammaproteobacteria</taxon>
        <taxon>Pseudomonadales</taxon>
        <taxon>Pseudomonadaceae</taxon>
        <taxon>Pseudomonas</taxon>
    </lineage>
</organism>
<proteinExistence type="inferred from homology"/>
<evidence type="ECO:0000313" key="5">
    <source>
        <dbReference type="Proteomes" id="UP000045039"/>
    </source>
</evidence>
<comment type="similarity">
    <text evidence="1">Belongs to the IMPACT family.</text>
</comment>
<accession>A0A072ZHC0</accession>